<dbReference type="GO" id="GO:0006354">
    <property type="term" value="P:DNA-templated transcription elongation"/>
    <property type="evidence" value="ECO:0007669"/>
    <property type="project" value="InterPro"/>
</dbReference>
<evidence type="ECO:0000256" key="2">
    <source>
        <dbReference type="ARBA" id="ARBA00023015"/>
    </source>
</evidence>
<dbReference type="Pfam" id="PF02357">
    <property type="entry name" value="NusG"/>
    <property type="match status" value="1"/>
</dbReference>
<dbReference type="CDD" id="cd09892">
    <property type="entry name" value="NGN_SP_RfaH"/>
    <property type="match status" value="1"/>
</dbReference>
<dbReference type="InterPro" id="IPR008991">
    <property type="entry name" value="Translation_prot_SH3-like_sf"/>
</dbReference>
<feature type="domain" description="NusG-like N-terminal" evidence="5">
    <location>
        <begin position="3"/>
        <end position="102"/>
    </location>
</feature>
<dbReference type="InterPro" id="IPR036735">
    <property type="entry name" value="NGN_dom_sf"/>
</dbReference>
<dbReference type="InterPro" id="IPR006645">
    <property type="entry name" value="NGN-like_dom"/>
</dbReference>
<proteinExistence type="inferred from homology"/>
<dbReference type="NCBIfam" id="NF006534">
    <property type="entry name" value="PRK09014.1"/>
    <property type="match status" value="1"/>
</dbReference>
<keyword evidence="3 4" id="KW-0804">Transcription</keyword>
<dbReference type="RefSeq" id="WP_151053980.1">
    <property type="nucleotide sequence ID" value="NZ_CP044222.1"/>
</dbReference>
<evidence type="ECO:0000313" key="7">
    <source>
        <dbReference type="Proteomes" id="UP000325606"/>
    </source>
</evidence>
<dbReference type="PANTHER" id="PTHR30265">
    <property type="entry name" value="RHO-INTERACTING TRANSCRIPTION TERMINATION FACTOR NUSG"/>
    <property type="match status" value="1"/>
</dbReference>
<protein>
    <recommendedName>
        <fullName evidence="4">Transcription antitermination protein RfaH</fullName>
    </recommendedName>
</protein>
<sequence>MDGRDWYLVQCKPGETLRALEHLENQQYECYLPLVTLEKIRQRKRHLCQEPLFPGYLFIHLDQLDDNWQPIRSTRGVTRLVGFGGLPLPVDDSLVSALKMRCNKMLPKASLEKGEKVRITEGPFCDLEAIFEAFDGNERVILLMNLLHQQQRLTLPTSSICKI</sequence>
<evidence type="ECO:0000256" key="1">
    <source>
        <dbReference type="ARBA" id="ARBA00022814"/>
    </source>
</evidence>
<dbReference type="HAMAP" id="MF_00951">
    <property type="entry name" value="RfaH"/>
    <property type="match status" value="1"/>
</dbReference>
<dbReference type="InterPro" id="IPR043425">
    <property type="entry name" value="NusG-like"/>
</dbReference>
<evidence type="ECO:0000256" key="4">
    <source>
        <dbReference type="HAMAP-Rule" id="MF_00951"/>
    </source>
</evidence>
<dbReference type="PANTHER" id="PTHR30265:SF7">
    <property type="entry name" value="TRANSCRIPTION ANTITERMINATION PROTEIN RFAH"/>
    <property type="match status" value="1"/>
</dbReference>
<comment type="function">
    <text evidence="4">Enhances distal genes transcription elongation in a specialized subset of operons that encode extracytoplasmic components.</text>
</comment>
<keyword evidence="1 4" id="KW-0889">Transcription antitermination</keyword>
<dbReference type="InterPro" id="IPR010215">
    <property type="entry name" value="Transcription_antiterm_RfaH"/>
</dbReference>
<dbReference type="SUPFAM" id="SSF50104">
    <property type="entry name" value="Translation proteins SH3-like domain"/>
    <property type="match status" value="1"/>
</dbReference>
<organism evidence="6 7">
    <name type="scientific">Nitrincola iocasae</name>
    <dbReference type="NCBI Taxonomy" id="2614693"/>
    <lineage>
        <taxon>Bacteria</taxon>
        <taxon>Pseudomonadati</taxon>
        <taxon>Pseudomonadota</taxon>
        <taxon>Gammaproteobacteria</taxon>
        <taxon>Oceanospirillales</taxon>
        <taxon>Oceanospirillaceae</taxon>
        <taxon>Nitrincola</taxon>
    </lineage>
</organism>
<dbReference type="GO" id="GO:0003677">
    <property type="term" value="F:DNA binding"/>
    <property type="evidence" value="ECO:0007669"/>
    <property type="project" value="UniProtKB-UniRule"/>
</dbReference>
<dbReference type="SMART" id="SM00738">
    <property type="entry name" value="NGN"/>
    <property type="match status" value="1"/>
</dbReference>
<dbReference type="GO" id="GO:0001073">
    <property type="term" value="F:transcription antitermination factor activity, DNA binding"/>
    <property type="evidence" value="ECO:0007669"/>
    <property type="project" value="UniProtKB-UniRule"/>
</dbReference>
<dbReference type="SUPFAM" id="SSF82679">
    <property type="entry name" value="N-utilization substance G protein NusG, N-terminal domain"/>
    <property type="match status" value="1"/>
</dbReference>
<accession>A0A5J6LB76</accession>
<dbReference type="KEGG" id="nik:F5I99_05260"/>
<dbReference type="Proteomes" id="UP000325606">
    <property type="component" value="Chromosome"/>
</dbReference>
<keyword evidence="2 4" id="KW-0805">Transcription regulation</keyword>
<evidence type="ECO:0000259" key="5">
    <source>
        <dbReference type="SMART" id="SM00738"/>
    </source>
</evidence>
<keyword evidence="4" id="KW-0238">DNA-binding</keyword>
<dbReference type="GO" id="GO:0005829">
    <property type="term" value="C:cytosol"/>
    <property type="evidence" value="ECO:0007669"/>
    <property type="project" value="TreeGrafter"/>
</dbReference>
<dbReference type="EMBL" id="CP044222">
    <property type="protein sequence ID" value="QEW05944.1"/>
    <property type="molecule type" value="Genomic_DNA"/>
</dbReference>
<comment type="similarity">
    <text evidence="4">Belongs to the RfaH family.</text>
</comment>
<comment type="subunit">
    <text evidence="4">Interacts with both the nontemplate DNA and the RNA polymerase (RNAP).</text>
</comment>
<dbReference type="Gene3D" id="3.30.70.940">
    <property type="entry name" value="NusG, N-terminal domain"/>
    <property type="match status" value="1"/>
</dbReference>
<dbReference type="AlphaFoldDB" id="A0A5J6LB76"/>
<name>A0A5J6LB76_9GAMM</name>
<gene>
    <name evidence="4 6" type="primary">rfaH</name>
    <name evidence="6" type="ORF">F5I99_05260</name>
</gene>
<reference evidence="6 7" key="1">
    <citation type="submission" date="2019-09" db="EMBL/GenBank/DDBJ databases">
        <title>Nitrincola iocasae sp. nov., a bacterium isolated from the sediment collected at a cold seep field in South China Sea.</title>
        <authorList>
            <person name="Zhang H."/>
            <person name="Wang H."/>
            <person name="Li C."/>
        </authorList>
    </citation>
    <scope>NUCLEOTIDE SEQUENCE [LARGE SCALE GENOMIC DNA]</scope>
    <source>
        <strain evidence="6 7">KXZD1103</strain>
    </source>
</reference>
<evidence type="ECO:0000313" key="6">
    <source>
        <dbReference type="EMBL" id="QEW05944.1"/>
    </source>
</evidence>
<evidence type="ECO:0000256" key="3">
    <source>
        <dbReference type="ARBA" id="ARBA00023163"/>
    </source>
</evidence>
<dbReference type="NCBIfam" id="TIGR01955">
    <property type="entry name" value="RfaH"/>
    <property type="match status" value="1"/>
</dbReference>
<keyword evidence="7" id="KW-1185">Reference proteome</keyword>